<proteinExistence type="predicted"/>
<organism evidence="2 3">
    <name type="scientific">Araneus ventricosus</name>
    <name type="common">Orbweaver spider</name>
    <name type="synonym">Epeira ventricosa</name>
    <dbReference type="NCBI Taxonomy" id="182803"/>
    <lineage>
        <taxon>Eukaryota</taxon>
        <taxon>Metazoa</taxon>
        <taxon>Ecdysozoa</taxon>
        <taxon>Arthropoda</taxon>
        <taxon>Chelicerata</taxon>
        <taxon>Arachnida</taxon>
        <taxon>Araneae</taxon>
        <taxon>Araneomorphae</taxon>
        <taxon>Entelegynae</taxon>
        <taxon>Araneoidea</taxon>
        <taxon>Araneidae</taxon>
        <taxon>Araneus</taxon>
    </lineage>
</organism>
<keyword evidence="3" id="KW-1185">Reference proteome</keyword>
<name>A0A4Y2DW15_ARAVE</name>
<evidence type="ECO:0000256" key="1">
    <source>
        <dbReference type="SAM" id="Coils"/>
    </source>
</evidence>
<reference evidence="2 3" key="1">
    <citation type="journal article" date="2019" name="Sci. Rep.">
        <title>Orb-weaving spider Araneus ventricosus genome elucidates the spidroin gene catalogue.</title>
        <authorList>
            <person name="Kono N."/>
            <person name="Nakamura H."/>
            <person name="Ohtoshi R."/>
            <person name="Moran D.A.P."/>
            <person name="Shinohara A."/>
            <person name="Yoshida Y."/>
            <person name="Fujiwara M."/>
            <person name="Mori M."/>
            <person name="Tomita M."/>
            <person name="Arakawa K."/>
        </authorList>
    </citation>
    <scope>NUCLEOTIDE SEQUENCE [LARGE SCALE GENOMIC DNA]</scope>
</reference>
<evidence type="ECO:0000313" key="2">
    <source>
        <dbReference type="EMBL" id="GBM20941.1"/>
    </source>
</evidence>
<dbReference type="AlphaFoldDB" id="A0A4Y2DW15"/>
<comment type="caution">
    <text evidence="2">The sequence shown here is derived from an EMBL/GenBank/DDBJ whole genome shotgun (WGS) entry which is preliminary data.</text>
</comment>
<dbReference type="EMBL" id="BGPR01000450">
    <property type="protein sequence ID" value="GBM20941.1"/>
    <property type="molecule type" value="Genomic_DNA"/>
</dbReference>
<protein>
    <submittedName>
        <fullName evidence="2">Uncharacterized protein</fullName>
    </submittedName>
</protein>
<gene>
    <name evidence="2" type="ORF">AVEN_253735_1</name>
</gene>
<sequence>MRELRFYCVCGKSGPRLILREFRRTPENCLIISAECRLGSAEEYLDLFIWILWSSKRLKTESFFIERASSGLDSAEQCLDLLIRIRSVSSKETKIYSPEERSVEAALVTFFSSLSERELIKIAYSSFAVLRHGRARLPTTWGFKLALPIKKRDICKKIKESPDFEEEFVRGCLEDIVQQRAAAELKAQAEATEAEAQALREEREFELEKITL</sequence>
<dbReference type="Proteomes" id="UP000499080">
    <property type="component" value="Unassembled WGS sequence"/>
</dbReference>
<feature type="coiled-coil region" evidence="1">
    <location>
        <begin position="182"/>
        <end position="209"/>
    </location>
</feature>
<accession>A0A4Y2DW15</accession>
<keyword evidence="1" id="KW-0175">Coiled coil</keyword>
<evidence type="ECO:0000313" key="3">
    <source>
        <dbReference type="Proteomes" id="UP000499080"/>
    </source>
</evidence>